<reference evidence="3 4" key="2">
    <citation type="submission" date="2018-08" db="EMBL/GenBank/DDBJ databases">
        <authorList>
            <person name="Laetsch R D."/>
            <person name="Stevens L."/>
            <person name="Kumar S."/>
            <person name="Blaxter L. M."/>
        </authorList>
    </citation>
    <scope>NUCLEOTIDE SEQUENCE [LARGE SCALE GENOMIC DNA]</scope>
</reference>
<dbReference type="PANTHER" id="PTHR11802">
    <property type="entry name" value="SERINE PROTEASE FAMILY S10 SERINE CARBOXYPEPTIDASE"/>
    <property type="match status" value="1"/>
</dbReference>
<evidence type="ECO:0000256" key="1">
    <source>
        <dbReference type="ARBA" id="ARBA00009431"/>
    </source>
</evidence>
<reference evidence="5" key="1">
    <citation type="submission" date="2016-06" db="UniProtKB">
        <authorList>
            <consortium name="WormBaseParasite"/>
        </authorList>
    </citation>
    <scope>IDENTIFICATION</scope>
</reference>
<dbReference type="SUPFAM" id="SSF53474">
    <property type="entry name" value="alpha/beta-Hydrolases"/>
    <property type="match status" value="1"/>
</dbReference>
<name>A0A182EVK9_ONCOC</name>
<dbReference type="PANTHER" id="PTHR11802:SF418">
    <property type="entry name" value="SERINE CARBOXYPEPTIDASE CTSA-1.1"/>
    <property type="match status" value="1"/>
</dbReference>
<dbReference type="WBParaSite" id="nOo.2.0.1.t12200-RA">
    <property type="protein sequence ID" value="nOo.2.0.1.t12200-RA"/>
    <property type="gene ID" value="nOo.2.0.1.g12200"/>
</dbReference>
<sequence length="186" mass="20947">TAEENYAAIKEFFKTFPQFRNHSVYIMGESYGGIYVPTLTVLVIRGRKQFPINLKGIALGNGYVSEVLNIDTAVLFAYNHGLVDEKTWNTLEKECCHGCIDICDLSSVIGGECINKGSVQEIFQFMWSGRLNPYDLYRDCSPNSNTSKTRMRAMQFGLSVTSVDLIKKNKALIKQKSLESFLAFSK</sequence>
<dbReference type="EMBL" id="UYRW01009935">
    <property type="protein sequence ID" value="VDM98305.1"/>
    <property type="molecule type" value="Genomic_DNA"/>
</dbReference>
<dbReference type="STRING" id="42157.A0A182EVK9"/>
<evidence type="ECO:0000313" key="4">
    <source>
        <dbReference type="Proteomes" id="UP000271087"/>
    </source>
</evidence>
<evidence type="ECO:0000256" key="2">
    <source>
        <dbReference type="RuleBase" id="RU361156"/>
    </source>
</evidence>
<proteinExistence type="inferred from homology"/>
<dbReference type="GO" id="GO:0006508">
    <property type="term" value="P:proteolysis"/>
    <property type="evidence" value="ECO:0007669"/>
    <property type="project" value="UniProtKB-KW"/>
</dbReference>
<keyword evidence="2" id="KW-0121">Carboxypeptidase</keyword>
<dbReference type="PROSITE" id="PS00131">
    <property type="entry name" value="CARBOXYPEPT_SER_SER"/>
    <property type="match status" value="1"/>
</dbReference>
<keyword evidence="2" id="KW-0645">Protease</keyword>
<comment type="similarity">
    <text evidence="1 2">Belongs to the peptidase S10 family.</text>
</comment>
<dbReference type="InterPro" id="IPR018202">
    <property type="entry name" value="Ser_caboxypep_ser_AS"/>
</dbReference>
<accession>A0A182EVK9</accession>
<dbReference type="Proteomes" id="UP000271087">
    <property type="component" value="Unassembled WGS sequence"/>
</dbReference>
<dbReference type="AlphaFoldDB" id="A0A182EVK9"/>
<evidence type="ECO:0000313" key="5">
    <source>
        <dbReference type="WBParaSite" id="nOo.2.0.1.t12200-RA"/>
    </source>
</evidence>
<keyword evidence="2" id="KW-0378">Hydrolase</keyword>
<protein>
    <recommendedName>
        <fullName evidence="2">Carboxypeptidase</fullName>
        <ecNumber evidence="2">3.4.16.-</ecNumber>
    </recommendedName>
</protein>
<keyword evidence="4" id="KW-1185">Reference proteome</keyword>
<organism evidence="5">
    <name type="scientific">Onchocerca ochengi</name>
    <name type="common">Filarial nematode worm</name>
    <dbReference type="NCBI Taxonomy" id="42157"/>
    <lineage>
        <taxon>Eukaryota</taxon>
        <taxon>Metazoa</taxon>
        <taxon>Ecdysozoa</taxon>
        <taxon>Nematoda</taxon>
        <taxon>Chromadorea</taxon>
        <taxon>Rhabditida</taxon>
        <taxon>Spirurina</taxon>
        <taxon>Spiruromorpha</taxon>
        <taxon>Filarioidea</taxon>
        <taxon>Onchocercidae</taxon>
        <taxon>Onchocerca</taxon>
    </lineage>
</organism>
<dbReference type="InterPro" id="IPR001563">
    <property type="entry name" value="Peptidase_S10"/>
</dbReference>
<gene>
    <name evidence="3" type="ORF">NOO_LOCUS12200</name>
</gene>
<dbReference type="Pfam" id="PF00450">
    <property type="entry name" value="Peptidase_S10"/>
    <property type="match status" value="1"/>
</dbReference>
<dbReference type="OrthoDB" id="735686at2759"/>
<evidence type="ECO:0000313" key="3">
    <source>
        <dbReference type="EMBL" id="VDM98305.1"/>
    </source>
</evidence>
<dbReference type="EC" id="3.4.16.-" evidence="2"/>
<dbReference type="InterPro" id="IPR029058">
    <property type="entry name" value="AB_hydrolase_fold"/>
</dbReference>
<dbReference type="GO" id="GO:0004185">
    <property type="term" value="F:serine-type carboxypeptidase activity"/>
    <property type="evidence" value="ECO:0007669"/>
    <property type="project" value="UniProtKB-UniRule"/>
</dbReference>
<dbReference type="Gene3D" id="3.40.50.1820">
    <property type="entry name" value="alpha/beta hydrolase"/>
    <property type="match status" value="1"/>
</dbReference>